<dbReference type="STRING" id="643562.Daes_0210"/>
<dbReference type="InterPro" id="IPR016024">
    <property type="entry name" value="ARM-type_fold"/>
</dbReference>
<dbReference type="SMART" id="SM00567">
    <property type="entry name" value="EZ_HEAT"/>
    <property type="match status" value="3"/>
</dbReference>
<evidence type="ECO:0000256" key="1">
    <source>
        <dbReference type="SAM" id="SignalP"/>
    </source>
</evidence>
<accession>E6VV86</accession>
<evidence type="ECO:0000313" key="2">
    <source>
        <dbReference type="EMBL" id="ADU61237.1"/>
    </source>
</evidence>
<dbReference type="OrthoDB" id="5464880at2"/>
<dbReference type="AlphaFoldDB" id="E6VV86"/>
<dbReference type="InterPro" id="IPR011989">
    <property type="entry name" value="ARM-like"/>
</dbReference>
<dbReference type="SUPFAM" id="SSF48371">
    <property type="entry name" value="ARM repeat"/>
    <property type="match status" value="1"/>
</dbReference>
<feature type="signal peptide" evidence="1">
    <location>
        <begin position="1"/>
        <end position="24"/>
    </location>
</feature>
<dbReference type="HOGENOM" id="CLU_867985_0_0_7"/>
<keyword evidence="3" id="KW-1185">Reference proteome</keyword>
<reference evidence="2 3" key="2">
    <citation type="journal article" date="2014" name="Genome Announc.">
        <title>Complete Genome Sequence of the Subsurface, Mesophilic Sulfate-Reducing Bacterium Desulfovibrio aespoeensis Aspo-2.</title>
        <authorList>
            <person name="Pedersen K."/>
            <person name="Bengtsson A."/>
            <person name="Edlund J."/>
            <person name="Rabe L."/>
            <person name="Hazen T."/>
            <person name="Chakraborty R."/>
            <person name="Goodwin L."/>
            <person name="Shapiro N."/>
        </authorList>
    </citation>
    <scope>NUCLEOTIDE SEQUENCE [LARGE SCALE GENOMIC DNA]</scope>
    <source>
        <strain evidence="3">ATCC 700646 / DSM 10631 / Aspo-2</strain>
    </source>
</reference>
<dbReference type="PANTHER" id="PTHR12697">
    <property type="entry name" value="PBS LYASE HEAT-LIKE PROTEIN"/>
    <property type="match status" value="1"/>
</dbReference>
<name>E6VV86_PSEA9</name>
<dbReference type="Gene3D" id="1.25.10.10">
    <property type="entry name" value="Leucine-rich Repeat Variant"/>
    <property type="match status" value="2"/>
</dbReference>
<dbReference type="eggNOG" id="COG1413">
    <property type="taxonomic scope" value="Bacteria"/>
</dbReference>
<dbReference type="Proteomes" id="UP000002191">
    <property type="component" value="Chromosome"/>
</dbReference>
<reference evidence="3" key="1">
    <citation type="submission" date="2010-12" db="EMBL/GenBank/DDBJ databases">
        <title>Complete sequence of Desulfovibrio aespoeensis Aspo-2.</title>
        <authorList>
            <consortium name="US DOE Joint Genome Institute"/>
            <person name="Lucas S."/>
            <person name="Copeland A."/>
            <person name="Lapidus A."/>
            <person name="Cheng J.-F."/>
            <person name="Goodwin L."/>
            <person name="Pitluck S."/>
            <person name="Chertkov O."/>
            <person name="Misra M."/>
            <person name="Detter J.C."/>
            <person name="Han C."/>
            <person name="Tapia R."/>
            <person name="Land M."/>
            <person name="Hauser L."/>
            <person name="Kyrpides N."/>
            <person name="Ivanova N."/>
            <person name="Ovchinnikova G."/>
            <person name="Pedersen K."/>
            <person name="Jagevall S."/>
            <person name="Hazen T."/>
            <person name="Woyke T."/>
        </authorList>
    </citation>
    <scope>NUCLEOTIDE SEQUENCE [LARGE SCALE GENOMIC DNA]</scope>
    <source>
        <strain evidence="3">ATCC 700646 / DSM 10631 / Aspo-2</strain>
    </source>
</reference>
<organism evidence="2 3">
    <name type="scientific">Pseudodesulfovibrio aespoeensis (strain ATCC 700646 / DSM 10631 / Aspo-2)</name>
    <name type="common">Desulfovibrio aespoeensis</name>
    <dbReference type="NCBI Taxonomy" id="643562"/>
    <lineage>
        <taxon>Bacteria</taxon>
        <taxon>Pseudomonadati</taxon>
        <taxon>Thermodesulfobacteriota</taxon>
        <taxon>Desulfovibrionia</taxon>
        <taxon>Desulfovibrionales</taxon>
        <taxon>Desulfovibrionaceae</taxon>
    </lineage>
</organism>
<dbReference type="RefSeq" id="WP_013513174.1">
    <property type="nucleotide sequence ID" value="NC_014844.1"/>
</dbReference>
<sequence precursor="true">MQFAIRHISLCALCLLILAAPGLAAPASDPIRPLAVALGGTDPAARNEAAARIRAMGLAAMAGLTDTVRTGSAAERRGAALGLGLLPAPELAGDAILAALADPDMAVRSMGAHSAAVAGPPLAPRLVDLLSDPDARTRDAAAYALSLMGARAVPALADGLTAADPFARSKAAWMLGHMGDAAQPAVPALIRALDIDDPRVVHVVAEAIDLIGPPPALVWHHLMLLGARPTGFPLARMGSGAAPVLVQLLDRPGTPLAQIAFRALLAIGPDAAPALYRAVETGTPSQRTGAALLLSDIDPDSVLTLPDDLRLSLSGARHDQ</sequence>
<dbReference type="Pfam" id="PF13646">
    <property type="entry name" value="HEAT_2"/>
    <property type="match status" value="1"/>
</dbReference>
<dbReference type="GO" id="GO:0016491">
    <property type="term" value="F:oxidoreductase activity"/>
    <property type="evidence" value="ECO:0007669"/>
    <property type="project" value="TreeGrafter"/>
</dbReference>
<dbReference type="EMBL" id="CP002431">
    <property type="protein sequence ID" value="ADU61237.1"/>
    <property type="molecule type" value="Genomic_DNA"/>
</dbReference>
<protein>
    <submittedName>
        <fullName evidence="2">HEAT domain containing protein</fullName>
    </submittedName>
</protein>
<proteinExistence type="predicted"/>
<gene>
    <name evidence="2" type="ordered locus">Daes_0210</name>
</gene>
<dbReference type="KEGG" id="das:Daes_0210"/>
<feature type="chain" id="PRO_5003213730" evidence="1">
    <location>
        <begin position="25"/>
        <end position="320"/>
    </location>
</feature>
<dbReference type="PANTHER" id="PTHR12697:SF5">
    <property type="entry name" value="DEOXYHYPUSINE HYDROXYLASE"/>
    <property type="match status" value="1"/>
</dbReference>
<evidence type="ECO:0000313" key="3">
    <source>
        <dbReference type="Proteomes" id="UP000002191"/>
    </source>
</evidence>
<keyword evidence="1" id="KW-0732">Signal</keyword>
<dbReference type="InterPro" id="IPR004155">
    <property type="entry name" value="PBS_lyase_HEAT"/>
</dbReference>